<evidence type="ECO:0000313" key="1">
    <source>
        <dbReference type="EMBL" id="WHZ55768.1"/>
    </source>
</evidence>
<accession>A0ACD4R5N6</accession>
<dbReference type="Proteomes" id="UP001226091">
    <property type="component" value="Chromosome"/>
</dbReference>
<keyword evidence="1" id="KW-0067">ATP-binding</keyword>
<reference evidence="2" key="1">
    <citation type="journal article" date="2025" name="Aquaculture">
        <title>Assessment of the bioflocculant production and safety properties of Metabacillus hrfriensis sp. nov. based on phenotypic and whole-genome sequencing analysis.</title>
        <authorList>
            <person name="Zhang R."/>
            <person name="Zhao Z."/>
            <person name="Luo L."/>
            <person name="Wang S."/>
            <person name="Guo K."/>
            <person name="Xu W."/>
        </authorList>
    </citation>
    <scope>NUCLEOTIDE SEQUENCE [LARGE SCALE GENOMIC DNA]</scope>
    <source>
        <strain evidence="2">CT-WN-B3</strain>
    </source>
</reference>
<dbReference type="EMBL" id="CP126116">
    <property type="protein sequence ID" value="WHZ55768.1"/>
    <property type="molecule type" value="Genomic_DNA"/>
</dbReference>
<keyword evidence="2" id="KW-1185">Reference proteome</keyword>
<keyword evidence="1" id="KW-0547">Nucleotide-binding</keyword>
<organism evidence="1 2">
    <name type="scientific">Metabacillus hrfriensis</name>
    <dbReference type="NCBI Taxonomy" id="3048891"/>
    <lineage>
        <taxon>Bacteria</taxon>
        <taxon>Bacillati</taxon>
        <taxon>Bacillota</taxon>
        <taxon>Bacilli</taxon>
        <taxon>Bacillales</taxon>
        <taxon>Bacillaceae</taxon>
        <taxon>Metabacillus</taxon>
    </lineage>
</organism>
<evidence type="ECO:0000313" key="2">
    <source>
        <dbReference type="Proteomes" id="UP001226091"/>
    </source>
</evidence>
<name>A0ACD4R5N6_9BACI</name>
<protein>
    <submittedName>
        <fullName evidence="1">ATP-binding protein</fullName>
    </submittedName>
</protein>
<gene>
    <name evidence="1" type="ORF">QLQ22_13645</name>
</gene>
<proteinExistence type="predicted"/>
<sequence length="422" mass="47858">MGMKDVLLNFLLVFSPLLIIQLLYMRKETNKKRNKWLFAILPALAIILSMLYPFMIEDDFFFDFRRIPFVMGLLYGGYPLGFFLFAVTAVTRLLIGGNGIYPTIVMAGILVLFVPMLSSYYLKSRLRKKLILVAAIVLTSLIFSILHIEMIYGAFFQLESYIELIILHIFAAVIGTILFETIVQNFYLLKRVIKAEKLEVVSHLAASISHEVRNPLTTTKGFLQLLREEDISQEKKEEYIEISLNELDRATNIIKDYLTFARPEAENNHPIEIHTELRNCINVMSPLAQMENVQFNENFSSDDILVLGDPLKLKQSLINILKNGIESYSSGGIIEISTIKEDAHIKIVISDYGKGMTDDQVLRLGEPYFSTKSNGTGLGMMVSFSIIKAMNGHIYVKSQPGAGTSFTIFLPIYLKLSVSQQY</sequence>